<reference evidence="1 2" key="1">
    <citation type="submission" date="2024-12" db="EMBL/GenBank/DDBJ databases">
        <title>Forecasting of Potato common scab and diversities of Pathogenic streptomyces spp. in china.</title>
        <authorList>
            <person name="Handique U."/>
            <person name="Wu J."/>
        </authorList>
    </citation>
    <scope>NUCLEOTIDE SEQUENCE [LARGE SCALE GENOMIC DNA]</scope>
    <source>
        <strain evidence="1 2">ZRIMU1530</strain>
    </source>
</reference>
<comment type="caution">
    <text evidence="1">The sequence shown here is derived from an EMBL/GenBank/DDBJ whole genome shotgun (WGS) entry which is preliminary data.</text>
</comment>
<accession>A0ABW9HT30</accession>
<gene>
    <name evidence="1" type="ORF">ACKI18_19400</name>
</gene>
<evidence type="ECO:0000313" key="1">
    <source>
        <dbReference type="EMBL" id="MFM9610866.1"/>
    </source>
</evidence>
<name>A0ABW9HT30_9ACTN</name>
<protein>
    <submittedName>
        <fullName evidence="1">Imm50 family immunity protein</fullName>
    </submittedName>
</protein>
<dbReference type="Proteomes" id="UP001631957">
    <property type="component" value="Unassembled WGS sequence"/>
</dbReference>
<evidence type="ECO:0000313" key="2">
    <source>
        <dbReference type="Proteomes" id="UP001631957"/>
    </source>
</evidence>
<sequence length="137" mass="14776">MSVSDWGRILGSFDALGVFYEGDVPGPGECKVYYVHVDERGTSVTVGFETRNVPSRPHETWRDKVYNTLEFYLLFSGVREFSVSRWSSVEAARVDMAVGAGGGVSVVLGGEGSGIRFQADSVGVQKVRVYLAASGGE</sequence>
<dbReference type="RefSeq" id="WP_369408110.1">
    <property type="nucleotide sequence ID" value="NZ_JBJVNI010000010.1"/>
</dbReference>
<dbReference type="EMBL" id="JBJVNI010000010">
    <property type="protein sequence ID" value="MFM9610866.1"/>
    <property type="molecule type" value="Genomic_DNA"/>
</dbReference>
<organism evidence="1 2">
    <name type="scientific">Streptomyces niveiscabiei</name>
    <dbReference type="NCBI Taxonomy" id="164115"/>
    <lineage>
        <taxon>Bacteria</taxon>
        <taxon>Bacillati</taxon>
        <taxon>Actinomycetota</taxon>
        <taxon>Actinomycetes</taxon>
        <taxon>Kitasatosporales</taxon>
        <taxon>Streptomycetaceae</taxon>
        <taxon>Streptomyces</taxon>
    </lineage>
</organism>
<proteinExistence type="predicted"/>
<dbReference type="InterPro" id="IPR028957">
    <property type="entry name" value="Imm50"/>
</dbReference>
<keyword evidence="2" id="KW-1185">Reference proteome</keyword>
<dbReference type="Pfam" id="PF15594">
    <property type="entry name" value="Imm50"/>
    <property type="match status" value="1"/>
</dbReference>